<feature type="transmembrane region" description="Helical" evidence="2">
    <location>
        <begin position="104"/>
        <end position="123"/>
    </location>
</feature>
<dbReference type="PANTHER" id="PTHR10906">
    <property type="entry name" value="SECY/SEC61-ALPHA FAMILY MEMBER"/>
    <property type="match status" value="1"/>
</dbReference>
<keyword evidence="2" id="KW-1133">Transmembrane helix</keyword>
<accession>V6LNC2</accession>
<dbReference type="EMBL" id="KI546166">
    <property type="protein sequence ID" value="EST42224.1"/>
    <property type="molecule type" value="Genomic_DNA"/>
</dbReference>
<evidence type="ECO:0000256" key="2">
    <source>
        <dbReference type="SAM" id="Phobius"/>
    </source>
</evidence>
<proteinExistence type="inferred from homology"/>
<feature type="transmembrane region" description="Helical" evidence="2">
    <location>
        <begin position="9"/>
        <end position="30"/>
    </location>
</feature>
<organism evidence="3">
    <name type="scientific">Spironucleus salmonicida</name>
    <dbReference type="NCBI Taxonomy" id="348837"/>
    <lineage>
        <taxon>Eukaryota</taxon>
        <taxon>Metamonada</taxon>
        <taxon>Diplomonadida</taxon>
        <taxon>Hexamitidae</taxon>
        <taxon>Hexamitinae</taxon>
        <taxon>Spironucleus</taxon>
    </lineage>
</organism>
<evidence type="ECO:0000313" key="3">
    <source>
        <dbReference type="EMBL" id="EST42224.1"/>
    </source>
</evidence>
<evidence type="ECO:0000313" key="5">
    <source>
        <dbReference type="Proteomes" id="UP000018208"/>
    </source>
</evidence>
<feature type="transmembrane region" description="Helical" evidence="2">
    <location>
        <begin position="282"/>
        <end position="301"/>
    </location>
</feature>
<feature type="transmembrane region" description="Helical" evidence="2">
    <location>
        <begin position="227"/>
        <end position="245"/>
    </location>
</feature>
<dbReference type="AlphaFoldDB" id="V6LNC2"/>
<name>V6LNC2_9EUKA</name>
<dbReference type="EMBL" id="AUWU02000003">
    <property type="protein sequence ID" value="KAH0574667.1"/>
    <property type="molecule type" value="Genomic_DNA"/>
</dbReference>
<dbReference type="GO" id="GO:0015031">
    <property type="term" value="P:protein transport"/>
    <property type="evidence" value="ECO:0007669"/>
    <property type="project" value="InterPro"/>
</dbReference>
<dbReference type="GO" id="GO:0016020">
    <property type="term" value="C:membrane"/>
    <property type="evidence" value="ECO:0007669"/>
    <property type="project" value="InterPro"/>
</dbReference>
<dbReference type="Pfam" id="PF00344">
    <property type="entry name" value="SecY"/>
    <property type="match status" value="1"/>
</dbReference>
<protein>
    <submittedName>
        <fullName evidence="4">Sec61 alpha family protein</fullName>
    </submittedName>
    <submittedName>
        <fullName evidence="3">Sec61-alpha</fullName>
    </submittedName>
</protein>
<dbReference type="Proteomes" id="UP000018208">
    <property type="component" value="Unassembled WGS sequence"/>
</dbReference>
<dbReference type="VEuPathDB" id="GiardiaDB:SS50377_22282"/>
<dbReference type="InterPro" id="IPR002208">
    <property type="entry name" value="SecY/SEC61-alpha"/>
</dbReference>
<evidence type="ECO:0000256" key="1">
    <source>
        <dbReference type="RuleBase" id="RU004349"/>
    </source>
</evidence>
<evidence type="ECO:0000313" key="4">
    <source>
        <dbReference type="EMBL" id="KAH0574667.1"/>
    </source>
</evidence>
<keyword evidence="5" id="KW-1185">Reference proteome</keyword>
<reference evidence="3 4" key="1">
    <citation type="journal article" date="2014" name="PLoS Genet.">
        <title>The Genome of Spironucleus salmonicida Highlights a Fish Pathogen Adapted to Fluctuating Environments.</title>
        <authorList>
            <person name="Xu F."/>
            <person name="Jerlstrom-Hultqvist J."/>
            <person name="Einarsson E."/>
            <person name="Astvaldsson A."/>
            <person name="Svard S.G."/>
            <person name="Andersson J.O."/>
        </authorList>
    </citation>
    <scope>NUCLEOTIDE SEQUENCE</scope>
    <source>
        <strain evidence="4">ATCC 50377</strain>
    </source>
</reference>
<dbReference type="Gene3D" id="1.10.3370.10">
    <property type="entry name" value="SecY subunit domain"/>
    <property type="match status" value="1"/>
</dbReference>
<reference evidence="4" key="2">
    <citation type="submission" date="2020-12" db="EMBL/GenBank/DDBJ databases">
        <title>New Spironucleus salmonicida genome in near-complete chromosomes.</title>
        <authorList>
            <person name="Xu F."/>
            <person name="Kurt Z."/>
            <person name="Jimenez-Gonzalez A."/>
            <person name="Astvaldsson A."/>
            <person name="Andersson J.O."/>
            <person name="Svard S.G."/>
        </authorList>
    </citation>
    <scope>NUCLEOTIDE SEQUENCE</scope>
    <source>
        <strain evidence="4">ATCC 50377</strain>
    </source>
</reference>
<comment type="similarity">
    <text evidence="1">Belongs to the SecY/SEC61-alpha family.</text>
</comment>
<gene>
    <name evidence="3" type="ORF">SS50377_18526</name>
    <name evidence="4" type="ORF">SS50377_22282</name>
</gene>
<dbReference type="SUPFAM" id="SSF103491">
    <property type="entry name" value="Preprotein translocase SecY subunit"/>
    <property type="match status" value="1"/>
</dbReference>
<dbReference type="InterPro" id="IPR023201">
    <property type="entry name" value="SecY_dom_sf"/>
</dbReference>
<dbReference type="OrthoDB" id="420669at2759"/>
<keyword evidence="2" id="KW-0812">Transmembrane</keyword>
<sequence>MYGNFAELGAFNAIAIVLQLSGASIILQMLDHMMEQGWGVGSGQSLFTTAQTCESIIWKTFSFMKIDRGYGTEIEGAIPAAIYMIVNRGNKLEAVKLAFIRHGLPNLVDVISTLVIFFVVVYLQGIRKNIKIVHEQAGDQMQQSYPIKLLYASSTPMMIISTVTQNVFMISQAVWRKLGNNFVTGILGKWQENEQNPGSPYPVGGLAWILAPPYSFRSAIFHPIHTLLHAVIVVTISGFAAKMWVNFSGESAKDVAQNLKASKWIIPGFKRDQEMVRELNRYIPVAAMTGGIILGLLSLIADYQNI</sequence>
<keyword evidence="2" id="KW-0472">Membrane</keyword>